<dbReference type="AlphaFoldDB" id="A0A4P8YKL4"/>
<gene>
    <name evidence="2" type="ORF">FEM41_17595</name>
</gene>
<dbReference type="OrthoDB" id="6951052at2"/>
<dbReference type="KEGG" id="izh:FEM41_17595"/>
<keyword evidence="1" id="KW-0472">Membrane</keyword>
<feature type="transmembrane region" description="Helical" evidence="1">
    <location>
        <begin position="85"/>
        <end position="106"/>
    </location>
</feature>
<protein>
    <submittedName>
        <fullName evidence="2">Uncharacterized protein</fullName>
    </submittedName>
</protein>
<keyword evidence="1" id="KW-1133">Transmembrane helix</keyword>
<keyword evidence="1" id="KW-0812">Transmembrane</keyword>
<reference evidence="2 3" key="1">
    <citation type="submission" date="2019-05" db="EMBL/GenBank/DDBJ databases">
        <title>Complete genome sequence of Izhakiella calystegiae KSNA2, an endophyte isolated from beach morning glory (Calystegia soldanella).</title>
        <authorList>
            <person name="Jiang L."/>
            <person name="Jeong J.C."/>
            <person name="Kim C.Y."/>
            <person name="Kim D.H."/>
            <person name="Kim S.W."/>
            <person name="Lee j."/>
        </authorList>
    </citation>
    <scope>NUCLEOTIDE SEQUENCE [LARGE SCALE GENOMIC DNA]</scope>
    <source>
        <strain evidence="2 3">KSNA2</strain>
    </source>
</reference>
<evidence type="ECO:0000313" key="3">
    <source>
        <dbReference type="Proteomes" id="UP000302163"/>
    </source>
</evidence>
<feature type="transmembrane region" description="Helical" evidence="1">
    <location>
        <begin position="52"/>
        <end position="79"/>
    </location>
</feature>
<proteinExistence type="predicted"/>
<evidence type="ECO:0000313" key="2">
    <source>
        <dbReference type="EMBL" id="QCT21331.1"/>
    </source>
</evidence>
<name>A0A4P8YKL4_9ENTR</name>
<evidence type="ECO:0000256" key="1">
    <source>
        <dbReference type="SAM" id="Phobius"/>
    </source>
</evidence>
<dbReference type="RefSeq" id="WP_138097487.1">
    <property type="nucleotide sequence ID" value="NZ_CP040428.1"/>
</dbReference>
<dbReference type="EMBL" id="CP040428">
    <property type="protein sequence ID" value="QCT21331.1"/>
    <property type="molecule type" value="Genomic_DNA"/>
</dbReference>
<keyword evidence="3" id="KW-1185">Reference proteome</keyword>
<sequence>MPQWLSLLFIILAFSFVLLFSLIYLLRPTFMPYHRQGVGIEWEQLDERVRNLILALMRAVGFAWLAWLLSCLTLLALLWREASGPAWWTFAALFAFGLLTQALVAASFRARTGARTPVGLILIMAALGAAGLVLFGG</sequence>
<dbReference type="Proteomes" id="UP000302163">
    <property type="component" value="Chromosome"/>
</dbReference>
<accession>A0A4P8YKL4</accession>
<organism evidence="2 3">
    <name type="scientific">Jejubacter calystegiae</name>
    <dbReference type="NCBI Taxonomy" id="2579935"/>
    <lineage>
        <taxon>Bacteria</taxon>
        <taxon>Pseudomonadati</taxon>
        <taxon>Pseudomonadota</taxon>
        <taxon>Gammaproteobacteria</taxon>
        <taxon>Enterobacterales</taxon>
        <taxon>Enterobacteriaceae</taxon>
        <taxon>Jejubacter</taxon>
    </lineage>
</organism>
<feature type="transmembrane region" description="Helical" evidence="1">
    <location>
        <begin position="6"/>
        <end position="26"/>
    </location>
</feature>
<feature type="transmembrane region" description="Helical" evidence="1">
    <location>
        <begin position="118"/>
        <end position="136"/>
    </location>
</feature>